<gene>
    <name evidence="1" type="ORF">GCM10010218_31480</name>
</gene>
<accession>A0A919B4K3</accession>
<keyword evidence="2" id="KW-1185">Reference proteome</keyword>
<evidence type="ECO:0000313" key="2">
    <source>
        <dbReference type="Proteomes" id="UP000638313"/>
    </source>
</evidence>
<evidence type="ECO:0000313" key="1">
    <source>
        <dbReference type="EMBL" id="GHF47767.1"/>
    </source>
</evidence>
<comment type="caution">
    <text evidence="1">The sequence shown here is derived from an EMBL/GenBank/DDBJ whole genome shotgun (WGS) entry which is preliminary data.</text>
</comment>
<protein>
    <submittedName>
        <fullName evidence="1">Uncharacterized protein</fullName>
    </submittedName>
</protein>
<dbReference type="Proteomes" id="UP000638313">
    <property type="component" value="Unassembled WGS sequence"/>
</dbReference>
<reference evidence="1" key="1">
    <citation type="journal article" date="2014" name="Int. J. Syst. Evol. Microbiol.">
        <title>Complete genome sequence of Corynebacterium casei LMG S-19264T (=DSM 44701T), isolated from a smear-ripened cheese.</title>
        <authorList>
            <consortium name="US DOE Joint Genome Institute (JGI-PGF)"/>
            <person name="Walter F."/>
            <person name="Albersmeier A."/>
            <person name="Kalinowski J."/>
            <person name="Ruckert C."/>
        </authorList>
    </citation>
    <scope>NUCLEOTIDE SEQUENCE</scope>
    <source>
        <strain evidence="1">JCM 4059</strain>
    </source>
</reference>
<proteinExistence type="predicted"/>
<name>A0A919B4K3_9ACTN</name>
<organism evidence="1 2">
    <name type="scientific">Streptomyces mashuensis</name>
    <dbReference type="NCBI Taxonomy" id="33904"/>
    <lineage>
        <taxon>Bacteria</taxon>
        <taxon>Bacillati</taxon>
        <taxon>Actinomycetota</taxon>
        <taxon>Actinomycetes</taxon>
        <taxon>Kitasatosporales</taxon>
        <taxon>Streptomycetaceae</taxon>
        <taxon>Streptomyces</taxon>
    </lineage>
</organism>
<dbReference type="EMBL" id="BNBD01000005">
    <property type="protein sequence ID" value="GHF47767.1"/>
    <property type="molecule type" value="Genomic_DNA"/>
</dbReference>
<sequence length="211" mass="21774">MTRRQVLAAASRCHTAEGGIWHVLTDHQEWSDAPLPLPQEPAAWYQLAAAGAWQAVVADTSHPVAHDLVAARAQGRTGLSAAWCSLPFTVPVLCAAASGAGVLALQSAVQAAIAEGLPLQRTVVALVATGDGRWPAQVRAAETMLQARVGAVIGVPYDPQIRSTGMAQPGRLKPRTLAAASELVRAVLAAAHATWGEPLPPAAVPAAAHVL</sequence>
<dbReference type="AlphaFoldDB" id="A0A919B4K3"/>
<reference evidence="1" key="2">
    <citation type="submission" date="2020-09" db="EMBL/GenBank/DDBJ databases">
        <authorList>
            <person name="Sun Q."/>
            <person name="Ohkuma M."/>
        </authorList>
    </citation>
    <scope>NUCLEOTIDE SEQUENCE</scope>
    <source>
        <strain evidence="1">JCM 4059</strain>
    </source>
</reference>